<dbReference type="InterPro" id="IPR013766">
    <property type="entry name" value="Thioredoxin_domain"/>
</dbReference>
<dbReference type="Pfam" id="PF00578">
    <property type="entry name" value="AhpC-TSA"/>
    <property type="match status" value="1"/>
</dbReference>
<reference evidence="5 6" key="1">
    <citation type="submission" date="2021-12" db="EMBL/GenBank/DDBJ databases">
        <title>Discovery of the Pendulisporaceae a myxobacterial family with distinct sporulation behavior and unique specialized metabolism.</title>
        <authorList>
            <person name="Garcia R."/>
            <person name="Popoff A."/>
            <person name="Bader C.D."/>
            <person name="Loehr J."/>
            <person name="Walesch S."/>
            <person name="Walt C."/>
            <person name="Boldt J."/>
            <person name="Bunk B."/>
            <person name="Haeckl F.J.F.P.J."/>
            <person name="Gunesch A.P."/>
            <person name="Birkelbach J."/>
            <person name="Nuebel U."/>
            <person name="Pietschmann T."/>
            <person name="Bach T."/>
            <person name="Mueller R."/>
        </authorList>
    </citation>
    <scope>NUCLEOTIDE SEQUENCE [LARGE SCALE GENOMIC DNA]</scope>
    <source>
        <strain evidence="5 6">MSr12523</strain>
    </source>
</reference>
<protein>
    <submittedName>
        <fullName evidence="5">Redoxin family protein</fullName>
    </submittedName>
</protein>
<dbReference type="PANTHER" id="PTHR42852">
    <property type="entry name" value="THIOL:DISULFIDE INTERCHANGE PROTEIN DSBE"/>
    <property type="match status" value="1"/>
</dbReference>
<feature type="chain" id="PRO_5045742163" evidence="2">
    <location>
        <begin position="22"/>
        <end position="269"/>
    </location>
</feature>
<name>A0ABZ2KDB8_9BACT</name>
<dbReference type="InterPro" id="IPR017937">
    <property type="entry name" value="Thioredoxin_CS"/>
</dbReference>
<dbReference type="Proteomes" id="UP001379533">
    <property type="component" value="Chromosome"/>
</dbReference>
<dbReference type="InterPro" id="IPR036249">
    <property type="entry name" value="Thioredoxin-like_sf"/>
</dbReference>
<keyword evidence="1" id="KW-0676">Redox-active center</keyword>
<dbReference type="Pfam" id="PF13180">
    <property type="entry name" value="PDZ_2"/>
    <property type="match status" value="1"/>
</dbReference>
<keyword evidence="2" id="KW-0732">Signal</keyword>
<proteinExistence type="predicted"/>
<dbReference type="InterPro" id="IPR000866">
    <property type="entry name" value="AhpC/TSA"/>
</dbReference>
<evidence type="ECO:0000259" key="3">
    <source>
        <dbReference type="PROSITE" id="PS50106"/>
    </source>
</evidence>
<dbReference type="PROSITE" id="PS50106">
    <property type="entry name" value="PDZ"/>
    <property type="match status" value="1"/>
</dbReference>
<dbReference type="PROSITE" id="PS00194">
    <property type="entry name" value="THIOREDOXIN_1"/>
    <property type="match status" value="1"/>
</dbReference>
<dbReference type="RefSeq" id="WP_394844977.1">
    <property type="nucleotide sequence ID" value="NZ_CP089982.1"/>
</dbReference>
<feature type="domain" description="Thioredoxin" evidence="4">
    <location>
        <begin position="127"/>
        <end position="267"/>
    </location>
</feature>
<dbReference type="InterPro" id="IPR050553">
    <property type="entry name" value="Thioredoxin_ResA/DsbE_sf"/>
</dbReference>
<organism evidence="5 6">
    <name type="scientific">Pendulispora brunnea</name>
    <dbReference type="NCBI Taxonomy" id="2905690"/>
    <lineage>
        <taxon>Bacteria</taxon>
        <taxon>Pseudomonadati</taxon>
        <taxon>Myxococcota</taxon>
        <taxon>Myxococcia</taxon>
        <taxon>Myxococcales</taxon>
        <taxon>Sorangiineae</taxon>
        <taxon>Pendulisporaceae</taxon>
        <taxon>Pendulispora</taxon>
    </lineage>
</organism>
<dbReference type="EMBL" id="CP089982">
    <property type="protein sequence ID" value="WXA94371.1"/>
    <property type="molecule type" value="Genomic_DNA"/>
</dbReference>
<evidence type="ECO:0000256" key="1">
    <source>
        <dbReference type="ARBA" id="ARBA00023284"/>
    </source>
</evidence>
<dbReference type="PROSITE" id="PS51352">
    <property type="entry name" value="THIOREDOXIN_2"/>
    <property type="match status" value="1"/>
</dbReference>
<evidence type="ECO:0000313" key="6">
    <source>
        <dbReference type="Proteomes" id="UP001379533"/>
    </source>
</evidence>
<evidence type="ECO:0000259" key="4">
    <source>
        <dbReference type="PROSITE" id="PS51352"/>
    </source>
</evidence>
<feature type="signal peptide" evidence="2">
    <location>
        <begin position="1"/>
        <end position="21"/>
    </location>
</feature>
<dbReference type="Gene3D" id="3.40.30.10">
    <property type="entry name" value="Glutaredoxin"/>
    <property type="match status" value="1"/>
</dbReference>
<dbReference type="InterPro" id="IPR001478">
    <property type="entry name" value="PDZ"/>
</dbReference>
<gene>
    <name evidence="5" type="ORF">LZC95_48995</name>
</gene>
<dbReference type="Gene3D" id="2.30.42.10">
    <property type="match status" value="1"/>
</dbReference>
<dbReference type="SUPFAM" id="SSF50156">
    <property type="entry name" value="PDZ domain-like"/>
    <property type="match status" value="1"/>
</dbReference>
<dbReference type="SMART" id="SM00228">
    <property type="entry name" value="PDZ"/>
    <property type="match status" value="1"/>
</dbReference>
<evidence type="ECO:0000313" key="5">
    <source>
        <dbReference type="EMBL" id="WXA94371.1"/>
    </source>
</evidence>
<dbReference type="PANTHER" id="PTHR42852:SF18">
    <property type="entry name" value="CHROMOSOME UNDETERMINED SCAFFOLD_47, WHOLE GENOME SHOTGUN SEQUENCE"/>
    <property type="match status" value="1"/>
</dbReference>
<dbReference type="SUPFAM" id="SSF52833">
    <property type="entry name" value="Thioredoxin-like"/>
    <property type="match status" value="1"/>
</dbReference>
<dbReference type="InterPro" id="IPR036034">
    <property type="entry name" value="PDZ_sf"/>
</dbReference>
<sequence>MVHRFRVVLAALALGWTLAHGGDVQAQSGARKGWLGIGMDAPRDAAGVRVTKVMSGSPAQKAGVHDGDLLVRIDGTKVGSPEEVQRVVGGHATGDVLRVTVLRDGVESTLNVSLAPRPSRDEQNRLEFVGRPAPAWTKVDAVKGVHKDLSSLRGRVVLLDFWATWCGACRAMTPTLSAWQARYGAQGLSVIGMTTDGRDEAAAFAEKANMKFGIAVDESAATHRAYSISALPTLFVIDKRGVVRDVVIGYDPSHEAQIDALVRTLLAES</sequence>
<feature type="domain" description="PDZ" evidence="3">
    <location>
        <begin position="23"/>
        <end position="105"/>
    </location>
</feature>
<evidence type="ECO:0000256" key="2">
    <source>
        <dbReference type="SAM" id="SignalP"/>
    </source>
</evidence>
<dbReference type="CDD" id="cd02966">
    <property type="entry name" value="TlpA_like_family"/>
    <property type="match status" value="1"/>
</dbReference>
<accession>A0ABZ2KDB8</accession>
<keyword evidence="6" id="KW-1185">Reference proteome</keyword>